<dbReference type="EC" id="2.7.7.-" evidence="8"/>
<dbReference type="Pfam" id="PF02696">
    <property type="entry name" value="SelO"/>
    <property type="match status" value="1"/>
</dbReference>
<evidence type="ECO:0000256" key="3">
    <source>
        <dbReference type="ARBA" id="ARBA00022695"/>
    </source>
</evidence>
<keyword evidence="2 8" id="KW-0808">Transferase</keyword>
<feature type="region of interest" description="Disordered" evidence="9">
    <location>
        <begin position="1"/>
        <end position="73"/>
    </location>
</feature>
<evidence type="ECO:0000256" key="5">
    <source>
        <dbReference type="ARBA" id="ARBA00022741"/>
    </source>
</evidence>
<comment type="similarity">
    <text evidence="1 8">Belongs to the SELO family.</text>
</comment>
<evidence type="ECO:0000256" key="8">
    <source>
        <dbReference type="HAMAP-Rule" id="MF_00692"/>
    </source>
</evidence>
<reference evidence="10 11" key="1">
    <citation type="submission" date="2020-08" db="EMBL/GenBank/DDBJ databases">
        <title>Novel species in genus Aeromicrobium.</title>
        <authorList>
            <person name="Zhang G."/>
        </authorList>
    </citation>
    <scope>NUCLEOTIDE SEQUENCE [LARGE SCALE GENOMIC DNA]</scope>
    <source>
        <strain evidence="11">zg-629</strain>
    </source>
</reference>
<keyword evidence="8" id="KW-0464">Manganese</keyword>
<evidence type="ECO:0000256" key="9">
    <source>
        <dbReference type="SAM" id="MobiDB-lite"/>
    </source>
</evidence>
<feature type="binding site" evidence="8">
    <location>
        <position position="267"/>
    </location>
    <ligand>
        <name>ATP</name>
        <dbReference type="ChEBI" id="CHEBI:30616"/>
    </ligand>
</feature>
<keyword evidence="6 8" id="KW-0067">ATP-binding</keyword>
<evidence type="ECO:0000256" key="2">
    <source>
        <dbReference type="ARBA" id="ARBA00022679"/>
    </source>
</evidence>
<organism evidence="10 11">
    <name type="scientific">Aeromicrobium senzhongii</name>
    <dbReference type="NCBI Taxonomy" id="2663859"/>
    <lineage>
        <taxon>Bacteria</taxon>
        <taxon>Bacillati</taxon>
        <taxon>Actinomycetota</taxon>
        <taxon>Actinomycetes</taxon>
        <taxon>Propionibacteriales</taxon>
        <taxon>Nocardioidaceae</taxon>
        <taxon>Aeromicrobium</taxon>
    </lineage>
</organism>
<feature type="binding site" evidence="8">
    <location>
        <position position="299"/>
    </location>
    <ligand>
        <name>ATP</name>
        <dbReference type="ChEBI" id="CHEBI:30616"/>
    </ligand>
</feature>
<evidence type="ECO:0000313" key="10">
    <source>
        <dbReference type="EMBL" id="QNL93454.1"/>
    </source>
</evidence>
<feature type="compositionally biased region" description="Basic residues" evidence="9">
    <location>
        <begin position="110"/>
        <end position="128"/>
    </location>
</feature>
<dbReference type="PANTHER" id="PTHR32057">
    <property type="entry name" value="PROTEIN ADENYLYLTRANSFERASE SELO, MITOCHONDRIAL"/>
    <property type="match status" value="1"/>
</dbReference>
<keyword evidence="11" id="KW-1185">Reference proteome</keyword>
<feature type="binding site" evidence="8">
    <location>
        <position position="357"/>
    </location>
    <ligand>
        <name>ATP</name>
        <dbReference type="ChEBI" id="CHEBI:30616"/>
    </ligand>
</feature>
<comment type="catalytic activity">
    <reaction evidence="8">
        <text>L-seryl-[protein] + ATP = 3-O-(5'-adenylyl)-L-seryl-[protein] + diphosphate</text>
        <dbReference type="Rhea" id="RHEA:58120"/>
        <dbReference type="Rhea" id="RHEA-COMP:9863"/>
        <dbReference type="Rhea" id="RHEA-COMP:15073"/>
        <dbReference type="ChEBI" id="CHEBI:29999"/>
        <dbReference type="ChEBI" id="CHEBI:30616"/>
        <dbReference type="ChEBI" id="CHEBI:33019"/>
        <dbReference type="ChEBI" id="CHEBI:142516"/>
        <dbReference type="EC" id="2.7.7.108"/>
    </reaction>
</comment>
<evidence type="ECO:0000256" key="6">
    <source>
        <dbReference type="ARBA" id="ARBA00022840"/>
    </source>
</evidence>
<feature type="binding site" evidence="8">
    <location>
        <position position="264"/>
    </location>
    <ligand>
        <name>ATP</name>
        <dbReference type="ChEBI" id="CHEBI:30616"/>
    </ligand>
</feature>
<feature type="compositionally biased region" description="Basic residues" evidence="9">
    <location>
        <begin position="29"/>
        <end position="41"/>
    </location>
</feature>
<evidence type="ECO:0000256" key="1">
    <source>
        <dbReference type="ARBA" id="ARBA00009747"/>
    </source>
</evidence>
<dbReference type="NCBIfam" id="NF000658">
    <property type="entry name" value="PRK00029.1"/>
    <property type="match status" value="1"/>
</dbReference>
<comment type="catalytic activity">
    <reaction evidence="8">
        <text>L-seryl-[protein] + UTP = O-(5'-uridylyl)-L-seryl-[protein] + diphosphate</text>
        <dbReference type="Rhea" id="RHEA:64604"/>
        <dbReference type="Rhea" id="RHEA-COMP:9863"/>
        <dbReference type="Rhea" id="RHEA-COMP:16635"/>
        <dbReference type="ChEBI" id="CHEBI:29999"/>
        <dbReference type="ChEBI" id="CHEBI:33019"/>
        <dbReference type="ChEBI" id="CHEBI:46398"/>
        <dbReference type="ChEBI" id="CHEBI:156051"/>
    </reaction>
</comment>
<comment type="catalytic activity">
    <reaction evidence="8">
        <text>L-tyrosyl-[protein] + ATP = O-(5'-adenylyl)-L-tyrosyl-[protein] + diphosphate</text>
        <dbReference type="Rhea" id="RHEA:54288"/>
        <dbReference type="Rhea" id="RHEA-COMP:10136"/>
        <dbReference type="Rhea" id="RHEA-COMP:13846"/>
        <dbReference type="ChEBI" id="CHEBI:30616"/>
        <dbReference type="ChEBI" id="CHEBI:33019"/>
        <dbReference type="ChEBI" id="CHEBI:46858"/>
        <dbReference type="ChEBI" id="CHEBI:83624"/>
        <dbReference type="EC" id="2.7.7.108"/>
    </reaction>
</comment>
<name>A0ABX6SPZ6_9ACTN</name>
<comment type="function">
    <text evidence="8">Nucleotidyltransferase involved in the post-translational modification of proteins. It can catalyze the addition of adenosine monophosphate (AMP) or uridine monophosphate (UMP) to a protein, resulting in modifications known as AMPylation and UMPylation.</text>
</comment>
<dbReference type="PANTHER" id="PTHR32057:SF14">
    <property type="entry name" value="PROTEIN ADENYLYLTRANSFERASE SELO, MITOCHONDRIAL"/>
    <property type="match status" value="1"/>
</dbReference>
<feature type="compositionally biased region" description="Basic and acidic residues" evidence="9">
    <location>
        <begin position="46"/>
        <end position="61"/>
    </location>
</feature>
<keyword evidence="5 8" id="KW-0547">Nucleotide-binding</keyword>
<gene>
    <name evidence="8" type="primary">ydiU</name>
    <name evidence="8" type="synonym">selO</name>
    <name evidence="10" type="ORF">H9L21_10025</name>
</gene>
<evidence type="ECO:0000313" key="11">
    <source>
        <dbReference type="Proteomes" id="UP000515871"/>
    </source>
</evidence>
<feature type="active site" description="Proton acceptor" evidence="8">
    <location>
        <position position="426"/>
    </location>
</feature>
<feature type="binding site" evidence="8">
    <location>
        <position position="436"/>
    </location>
    <ligand>
        <name>Mg(2+)</name>
        <dbReference type="ChEBI" id="CHEBI:18420"/>
    </ligand>
</feature>
<dbReference type="Proteomes" id="UP000515871">
    <property type="component" value="Chromosome"/>
</dbReference>
<comment type="catalytic activity">
    <reaction evidence="8">
        <text>L-tyrosyl-[protein] + UTP = O-(5'-uridylyl)-L-tyrosyl-[protein] + diphosphate</text>
        <dbReference type="Rhea" id="RHEA:83887"/>
        <dbReference type="Rhea" id="RHEA-COMP:10136"/>
        <dbReference type="Rhea" id="RHEA-COMP:20238"/>
        <dbReference type="ChEBI" id="CHEBI:33019"/>
        <dbReference type="ChEBI" id="CHEBI:46398"/>
        <dbReference type="ChEBI" id="CHEBI:46858"/>
        <dbReference type="ChEBI" id="CHEBI:90602"/>
    </reaction>
</comment>
<proteinExistence type="inferred from homology"/>
<keyword evidence="3 8" id="KW-0548">Nucleotidyltransferase</keyword>
<keyword evidence="4 8" id="KW-0479">Metal-binding</keyword>
<comment type="catalytic activity">
    <reaction evidence="8">
        <text>L-threonyl-[protein] + ATP = 3-O-(5'-adenylyl)-L-threonyl-[protein] + diphosphate</text>
        <dbReference type="Rhea" id="RHEA:54292"/>
        <dbReference type="Rhea" id="RHEA-COMP:11060"/>
        <dbReference type="Rhea" id="RHEA-COMP:13847"/>
        <dbReference type="ChEBI" id="CHEBI:30013"/>
        <dbReference type="ChEBI" id="CHEBI:30616"/>
        <dbReference type="ChEBI" id="CHEBI:33019"/>
        <dbReference type="ChEBI" id="CHEBI:138113"/>
        <dbReference type="EC" id="2.7.7.108"/>
    </reaction>
</comment>
<feature type="region of interest" description="Disordered" evidence="9">
    <location>
        <begin position="110"/>
        <end position="160"/>
    </location>
</feature>
<feature type="compositionally biased region" description="Basic and acidic residues" evidence="9">
    <location>
        <begin position="1"/>
        <end position="28"/>
    </location>
</feature>
<comment type="cofactor">
    <cofactor evidence="8">
        <name>Mg(2+)</name>
        <dbReference type="ChEBI" id="CHEBI:18420"/>
    </cofactor>
    <cofactor evidence="8">
        <name>Mn(2+)</name>
        <dbReference type="ChEBI" id="CHEBI:29035"/>
    </cofactor>
</comment>
<feature type="binding site" evidence="8">
    <location>
        <position position="436"/>
    </location>
    <ligand>
        <name>ATP</name>
        <dbReference type="ChEBI" id="CHEBI:30616"/>
    </ligand>
</feature>
<accession>A0ABX6SPZ6</accession>
<feature type="binding site" evidence="8">
    <location>
        <position position="300"/>
    </location>
    <ligand>
        <name>ATP</name>
        <dbReference type="ChEBI" id="CHEBI:30616"/>
    </ligand>
</feature>
<keyword evidence="7 8" id="KW-0460">Magnesium</keyword>
<dbReference type="EMBL" id="CP060587">
    <property type="protein sequence ID" value="QNL93454.1"/>
    <property type="molecule type" value="Genomic_DNA"/>
</dbReference>
<protein>
    <recommendedName>
        <fullName evidence="8">Protein nucleotidyltransferase YdiU</fullName>
        <ecNumber evidence="8">2.7.7.-</ecNumber>
    </recommendedName>
    <alternativeName>
        <fullName evidence="8">Protein adenylyltransferase YdiU</fullName>
        <ecNumber evidence="8">2.7.7.108</ecNumber>
    </alternativeName>
    <alternativeName>
        <fullName evidence="8">Protein uridylyltransferase YdiU</fullName>
        <ecNumber evidence="8">2.7.7.-</ecNumber>
    </alternativeName>
</protein>
<dbReference type="HAMAP" id="MF_00692">
    <property type="entry name" value="SelO"/>
    <property type="match status" value="1"/>
</dbReference>
<sequence>MNDHSRRPARDRHQDHARRSDRRPDLRVPRGRARVHAHGRAGLRASRHDVVPHRAEQREGAGTRGGPAGERGLLQRRGLGLAQRHRARRAEPRQSRGPVGRLVRRVHVRQPRGPRQHRPAHRRHHRRVLGVPGQGHRGRPAGEGPRHRQAARPGGQRHCSALSVPRDVRTLDGVTTTPVTAPLSNRFAAEFPELAVPWRGEETPDPNVLVLNDLLAADLGLDAAALRAPDGVGLLTGTSVPPDATPVAQAYAGHQFGGYSPRLGDGRALLMGELTDREGRLRDLHLKGSGRTPFSRGGDGLAAVGPMLREYVISEAMHALGVPTTRSLAVVATGRDVRRETMLPGAVLARVAGSHLRVGTFQFAASTGDVGLLRRLADHAIERHHPTAASADNPYRALFEAVVEAQADLVARWMLIGFVHGVMNTDNMTISGETIDYGPCAFIEAYDPGAVYSSIDVGGRYAYGNQAAIAQWNLARFAETLLPLIAQDQDTAVELAMESLGRFATRYTATYAAGLQAKLGLPVGLEDAVAVKLGEELLDLLHSNHVDWTSGFRALASAARGDAEPFRGLFVDLAAIDEWLLRWQAVGPDPVAMDRANPIYIPRNHLVEEALDAATGGDLGPVQQLLQVIQRPFEERPGLERYAKPAPDDFGRYTTYCGT</sequence>
<comment type="catalytic activity">
    <reaction evidence="8">
        <text>L-histidyl-[protein] + UTP = N(tele)-(5'-uridylyl)-L-histidyl-[protein] + diphosphate</text>
        <dbReference type="Rhea" id="RHEA:83891"/>
        <dbReference type="Rhea" id="RHEA-COMP:9745"/>
        <dbReference type="Rhea" id="RHEA-COMP:20239"/>
        <dbReference type="ChEBI" id="CHEBI:29979"/>
        <dbReference type="ChEBI" id="CHEBI:33019"/>
        <dbReference type="ChEBI" id="CHEBI:46398"/>
        <dbReference type="ChEBI" id="CHEBI:233474"/>
    </reaction>
</comment>
<dbReference type="EC" id="2.7.7.108" evidence="8"/>
<evidence type="ECO:0000256" key="7">
    <source>
        <dbReference type="ARBA" id="ARBA00022842"/>
    </source>
</evidence>
<feature type="binding site" evidence="8">
    <location>
        <position position="287"/>
    </location>
    <ligand>
        <name>ATP</name>
        <dbReference type="ChEBI" id="CHEBI:30616"/>
    </ligand>
</feature>
<feature type="binding site" evidence="8">
    <location>
        <position position="350"/>
    </location>
    <ligand>
        <name>ATP</name>
        <dbReference type="ChEBI" id="CHEBI:30616"/>
    </ligand>
</feature>
<feature type="binding site" evidence="8">
    <location>
        <position position="427"/>
    </location>
    <ligand>
        <name>Mg(2+)</name>
        <dbReference type="ChEBI" id="CHEBI:18420"/>
    </ligand>
</feature>
<feature type="binding site" evidence="8">
    <location>
        <position position="266"/>
    </location>
    <ligand>
        <name>ATP</name>
        <dbReference type="ChEBI" id="CHEBI:30616"/>
    </ligand>
</feature>
<evidence type="ECO:0000256" key="4">
    <source>
        <dbReference type="ARBA" id="ARBA00022723"/>
    </source>
</evidence>
<dbReference type="InterPro" id="IPR003846">
    <property type="entry name" value="SelO"/>
</dbReference>